<gene>
    <name evidence="2" type="ORF">LTR05_003853</name>
</gene>
<feature type="region of interest" description="Disordered" evidence="1">
    <location>
        <begin position="336"/>
        <end position="357"/>
    </location>
</feature>
<dbReference type="EMBL" id="JAVRRJ010000003">
    <property type="protein sequence ID" value="KAK5086685.1"/>
    <property type="molecule type" value="Genomic_DNA"/>
</dbReference>
<organism evidence="2 3">
    <name type="scientific">Lithohypha guttulata</name>
    <dbReference type="NCBI Taxonomy" id="1690604"/>
    <lineage>
        <taxon>Eukaryota</taxon>
        <taxon>Fungi</taxon>
        <taxon>Dikarya</taxon>
        <taxon>Ascomycota</taxon>
        <taxon>Pezizomycotina</taxon>
        <taxon>Eurotiomycetes</taxon>
        <taxon>Chaetothyriomycetidae</taxon>
        <taxon>Chaetothyriales</taxon>
        <taxon>Trichomeriaceae</taxon>
        <taxon>Lithohypha</taxon>
    </lineage>
</organism>
<keyword evidence="3" id="KW-1185">Reference proteome</keyword>
<sequence>MLTESSSMYGIDESLSSSDQEMFALFLRYPEIDFDADLDISDKSTTEIPTETKVDSSPISVAPDKGSDSDASTLIDQLGRSPTLSTPVRRFEPRSNSSSHENSSDWASFMHLMQQSDLPAECLHYYTCLGEGFVGVGAELFGTVRLGRSSNTSGVICWLLKNVTYSCDQTTMQIEQVANLKTLVAFNSTPSATQLWSTYLQRAKLIVENLALPSKRECDLIGCLVFLYDAHIYNEVLQVMSLNIVDDTIAKKLHMLYDKLMSWHHKYKQWCHGMRDLKNTYIQPLIEQYSNSKEAQEEFNDFQERTYKASAALEKPAEEMAEMTENVVKTLNLSARRPGASSSLKRSKTRYKREHTM</sequence>
<accession>A0AAN7YBE6</accession>
<reference evidence="2 3" key="1">
    <citation type="submission" date="2023-08" db="EMBL/GenBank/DDBJ databases">
        <title>Black Yeasts Isolated from many extreme environments.</title>
        <authorList>
            <person name="Coleine C."/>
            <person name="Stajich J.E."/>
            <person name="Selbmann L."/>
        </authorList>
    </citation>
    <scope>NUCLEOTIDE SEQUENCE [LARGE SCALE GENOMIC DNA]</scope>
    <source>
        <strain evidence="2 3">CCFEE 5910</strain>
    </source>
</reference>
<dbReference type="Proteomes" id="UP001309876">
    <property type="component" value="Unassembled WGS sequence"/>
</dbReference>
<evidence type="ECO:0000313" key="2">
    <source>
        <dbReference type="EMBL" id="KAK5086685.1"/>
    </source>
</evidence>
<evidence type="ECO:0000256" key="1">
    <source>
        <dbReference type="SAM" id="MobiDB-lite"/>
    </source>
</evidence>
<proteinExistence type="predicted"/>
<protein>
    <submittedName>
        <fullName evidence="2">Uncharacterized protein</fullName>
    </submittedName>
</protein>
<dbReference type="AlphaFoldDB" id="A0AAN7YBE6"/>
<feature type="region of interest" description="Disordered" evidence="1">
    <location>
        <begin position="40"/>
        <end position="102"/>
    </location>
</feature>
<feature type="compositionally biased region" description="Polar residues" evidence="1">
    <location>
        <begin position="69"/>
        <end position="86"/>
    </location>
</feature>
<feature type="compositionally biased region" description="Basic residues" evidence="1">
    <location>
        <begin position="345"/>
        <end position="357"/>
    </location>
</feature>
<name>A0AAN7YBE6_9EURO</name>
<feature type="compositionally biased region" description="Basic and acidic residues" evidence="1">
    <location>
        <begin position="40"/>
        <end position="54"/>
    </location>
</feature>
<comment type="caution">
    <text evidence="2">The sequence shown here is derived from an EMBL/GenBank/DDBJ whole genome shotgun (WGS) entry which is preliminary data.</text>
</comment>
<evidence type="ECO:0000313" key="3">
    <source>
        <dbReference type="Proteomes" id="UP001309876"/>
    </source>
</evidence>